<evidence type="ECO:0000256" key="1">
    <source>
        <dbReference type="SAM" id="SignalP"/>
    </source>
</evidence>
<accession>A0ABC9AUX3</accession>
<keyword evidence="1" id="KW-0732">Signal</keyword>
<organism evidence="2 3">
    <name type="scientific">Urochloa decumbens</name>
    <dbReference type="NCBI Taxonomy" id="240449"/>
    <lineage>
        <taxon>Eukaryota</taxon>
        <taxon>Viridiplantae</taxon>
        <taxon>Streptophyta</taxon>
        <taxon>Embryophyta</taxon>
        <taxon>Tracheophyta</taxon>
        <taxon>Spermatophyta</taxon>
        <taxon>Magnoliopsida</taxon>
        <taxon>Liliopsida</taxon>
        <taxon>Poales</taxon>
        <taxon>Poaceae</taxon>
        <taxon>PACMAD clade</taxon>
        <taxon>Panicoideae</taxon>
        <taxon>Panicodae</taxon>
        <taxon>Paniceae</taxon>
        <taxon>Melinidinae</taxon>
        <taxon>Urochloa</taxon>
    </lineage>
</organism>
<evidence type="ECO:0000313" key="3">
    <source>
        <dbReference type="Proteomes" id="UP001497457"/>
    </source>
</evidence>
<keyword evidence="3" id="KW-1185">Reference proteome</keyword>
<gene>
    <name evidence="2" type="ORF">URODEC1_LOCUS57829</name>
</gene>
<dbReference type="AlphaFoldDB" id="A0ABC9AUX3"/>
<protein>
    <submittedName>
        <fullName evidence="2">Uncharacterized protein</fullName>
    </submittedName>
</protein>
<dbReference type="EMBL" id="OZ075132">
    <property type="protein sequence ID" value="CAL4985162.1"/>
    <property type="molecule type" value="Genomic_DNA"/>
</dbReference>
<feature type="signal peptide" evidence="1">
    <location>
        <begin position="1"/>
        <end position="24"/>
    </location>
</feature>
<feature type="chain" id="PRO_5044849388" evidence="1">
    <location>
        <begin position="25"/>
        <end position="119"/>
    </location>
</feature>
<name>A0ABC9AUX3_9POAL</name>
<reference evidence="2" key="1">
    <citation type="submission" date="2024-10" db="EMBL/GenBank/DDBJ databases">
        <authorList>
            <person name="Ryan C."/>
        </authorList>
    </citation>
    <scope>NUCLEOTIDE SEQUENCE [LARGE SCALE GENOMIC DNA]</scope>
</reference>
<proteinExistence type="predicted"/>
<evidence type="ECO:0000313" key="2">
    <source>
        <dbReference type="EMBL" id="CAL4985162.1"/>
    </source>
</evidence>
<sequence length="119" mass="13296">MLTGKTAVLLLLVVTTISLDPVNGCWLACNNQCKVRRKNHILLVCGPYILKSNPAYPPTKDHLCCEELRTLQTNAKGGMQCVIDMLTRDEMEEYDTTLMLNLARYCTKVPSAAPHEVMV</sequence>
<dbReference type="Proteomes" id="UP001497457">
    <property type="component" value="Chromosome 22rd"/>
</dbReference>